<keyword evidence="3" id="KW-0217">Developmental protein</keyword>
<dbReference type="GO" id="GO:0030154">
    <property type="term" value="P:cell differentiation"/>
    <property type="evidence" value="ECO:0007669"/>
    <property type="project" value="UniProtKB-KW"/>
</dbReference>
<keyword evidence="5" id="KW-0597">Phosphoprotein</keyword>
<evidence type="ECO:0000313" key="20">
    <source>
        <dbReference type="Proteomes" id="UP001154329"/>
    </source>
</evidence>
<dbReference type="PROSITE" id="PS50039">
    <property type="entry name" value="FORK_HEAD_3"/>
    <property type="match status" value="1"/>
</dbReference>
<evidence type="ECO:0000256" key="17">
    <source>
        <dbReference type="SAM" id="MobiDB-lite"/>
    </source>
</evidence>
<reference evidence="19" key="2">
    <citation type="submission" date="2022-10" db="EMBL/GenBank/DDBJ databases">
        <authorList>
            <consortium name="ENA_rothamsted_submissions"/>
            <consortium name="culmorum"/>
            <person name="King R."/>
        </authorList>
    </citation>
    <scope>NUCLEOTIDE SEQUENCE</scope>
</reference>
<organism evidence="19 20">
    <name type="scientific">Aphis gossypii</name>
    <name type="common">Cotton aphid</name>
    <dbReference type="NCBI Taxonomy" id="80765"/>
    <lineage>
        <taxon>Eukaryota</taxon>
        <taxon>Metazoa</taxon>
        <taxon>Ecdysozoa</taxon>
        <taxon>Arthropoda</taxon>
        <taxon>Hexapoda</taxon>
        <taxon>Insecta</taxon>
        <taxon>Pterygota</taxon>
        <taxon>Neoptera</taxon>
        <taxon>Paraneoptera</taxon>
        <taxon>Hemiptera</taxon>
        <taxon>Sternorrhyncha</taxon>
        <taxon>Aphidomorpha</taxon>
        <taxon>Aphidoidea</taxon>
        <taxon>Aphididae</taxon>
        <taxon>Aphidini</taxon>
        <taxon>Aphis</taxon>
        <taxon>Aphis</taxon>
    </lineage>
</organism>
<evidence type="ECO:0000256" key="9">
    <source>
        <dbReference type="ARBA" id="ARBA00023125"/>
    </source>
</evidence>
<dbReference type="GO" id="GO:0008340">
    <property type="term" value="P:determination of adult lifespan"/>
    <property type="evidence" value="ECO:0007669"/>
    <property type="project" value="UniProtKB-ARBA"/>
</dbReference>
<evidence type="ECO:0000256" key="2">
    <source>
        <dbReference type="ARBA" id="ARBA00004496"/>
    </source>
</evidence>
<dbReference type="InterPro" id="IPR001766">
    <property type="entry name" value="Fork_head_dom"/>
</dbReference>
<evidence type="ECO:0000256" key="3">
    <source>
        <dbReference type="ARBA" id="ARBA00022473"/>
    </source>
</evidence>
<dbReference type="GO" id="GO:0005737">
    <property type="term" value="C:cytoplasm"/>
    <property type="evidence" value="ECO:0007669"/>
    <property type="project" value="UniProtKB-SubCell"/>
</dbReference>
<evidence type="ECO:0000256" key="10">
    <source>
        <dbReference type="ARBA" id="ARBA00023159"/>
    </source>
</evidence>
<gene>
    <name evidence="19" type="ORF">APHIGO_LOCUS4348</name>
</gene>
<dbReference type="PANTHER" id="PTHR45767:SF2">
    <property type="entry name" value="FORKHEAD BOX PROTEIN O"/>
    <property type="match status" value="1"/>
</dbReference>
<dbReference type="FunFam" id="1.10.10.10:FF:000032">
    <property type="entry name" value="Forkhead box protein O4"/>
    <property type="match status" value="1"/>
</dbReference>
<name>A0A9P0NHT1_APHGO</name>
<protein>
    <recommendedName>
        <fullName evidence="15">Forkhead box protein O</fullName>
    </recommendedName>
</protein>
<reference evidence="19" key="1">
    <citation type="submission" date="2022-02" db="EMBL/GenBank/DDBJ databases">
        <authorList>
            <person name="King R."/>
        </authorList>
    </citation>
    <scope>NUCLEOTIDE SEQUENCE</scope>
</reference>
<keyword evidence="4" id="KW-0963">Cytoplasm</keyword>
<evidence type="ECO:0000256" key="7">
    <source>
        <dbReference type="ARBA" id="ARBA00022782"/>
    </source>
</evidence>
<dbReference type="GO" id="GO:0001228">
    <property type="term" value="F:DNA-binding transcription activator activity, RNA polymerase II-specific"/>
    <property type="evidence" value="ECO:0007669"/>
    <property type="project" value="UniProtKB-ARBA"/>
</dbReference>
<keyword evidence="10" id="KW-0010">Activator</keyword>
<dbReference type="Proteomes" id="UP001154329">
    <property type="component" value="Chromosome 2"/>
</dbReference>
<keyword evidence="8" id="KW-0805">Transcription regulation</keyword>
<dbReference type="PRINTS" id="PR00053">
    <property type="entry name" value="FORKHEAD"/>
</dbReference>
<evidence type="ECO:0000256" key="16">
    <source>
        <dbReference type="PROSITE-ProRule" id="PRU00089"/>
    </source>
</evidence>
<dbReference type="GO" id="GO:0008286">
    <property type="term" value="P:insulin receptor signaling pathway"/>
    <property type="evidence" value="ECO:0007669"/>
    <property type="project" value="UniProtKB-ARBA"/>
</dbReference>
<dbReference type="PROSITE" id="PS00658">
    <property type="entry name" value="FORK_HEAD_2"/>
    <property type="match status" value="1"/>
</dbReference>
<sequence length="458" mass="49918">MEYGLEPLQRARSNTWPLPRPDAEDGGAQMAEGSPPQLLDIVADVGGNVGGNGSSDGAVGGVPSSGSGLHPPQQQQGGGMVSGPVKKTSSRRNAWGNQSYADLITQAISSVPEQRLTLSQIYEWMVQNVPYFKDKGDSNSSAGWKNSIRHNLSLHSRFEKIQNEGTGKSSWWQINHNASRTTGKSRRRATSMETPKFEKRRGRVKKVVEAIRNGLHPENTPSPSSSISENSDMIPVSPLRGFQFSPDFRARASSNASSTGRLSPIFSEQLSTADYGLDSVAEQGQADQLAGTLTQTVRISQPPMQTLESYRDVFLDNRPPPPPYNSLSIQSCPIHGYQGCSCFNLNQLENGYIKQECISFDNMLNDQQDDNMSATVVGQIMGSSHLSFDELNINLDKFPPVECNVDEVISHEVSLGGCLDFNNFNPPAQPQPSVATTQTLASVSHDQSSFTSGHHWVH</sequence>
<dbReference type="GO" id="GO:0005634">
    <property type="term" value="C:nucleus"/>
    <property type="evidence" value="ECO:0007669"/>
    <property type="project" value="UniProtKB-SubCell"/>
</dbReference>
<dbReference type="GO" id="GO:0010883">
    <property type="term" value="P:regulation of lipid storage"/>
    <property type="evidence" value="ECO:0007669"/>
    <property type="project" value="UniProtKB-ARBA"/>
</dbReference>
<dbReference type="AlphaFoldDB" id="A0A9P0NHT1"/>
<dbReference type="SMART" id="SM00339">
    <property type="entry name" value="FH"/>
    <property type="match status" value="1"/>
</dbReference>
<feature type="domain" description="Fork-head" evidence="18">
    <location>
        <begin position="95"/>
        <end position="202"/>
    </location>
</feature>
<dbReference type="EMBL" id="OU899035">
    <property type="protein sequence ID" value="CAH1721328.1"/>
    <property type="molecule type" value="Genomic_DNA"/>
</dbReference>
<dbReference type="GO" id="GO:0042594">
    <property type="term" value="P:response to starvation"/>
    <property type="evidence" value="ECO:0007669"/>
    <property type="project" value="UniProtKB-ARBA"/>
</dbReference>
<keyword evidence="13" id="KW-0131">Cell cycle</keyword>
<evidence type="ECO:0000256" key="1">
    <source>
        <dbReference type="ARBA" id="ARBA00004123"/>
    </source>
</evidence>
<evidence type="ECO:0000256" key="5">
    <source>
        <dbReference type="ARBA" id="ARBA00022553"/>
    </source>
</evidence>
<dbReference type="InterPro" id="IPR036390">
    <property type="entry name" value="WH_DNA-bd_sf"/>
</dbReference>
<keyword evidence="6" id="KW-0341">Growth regulation</keyword>
<proteinExistence type="predicted"/>
<evidence type="ECO:0000256" key="12">
    <source>
        <dbReference type="ARBA" id="ARBA00023242"/>
    </source>
</evidence>
<evidence type="ECO:0000256" key="8">
    <source>
        <dbReference type="ARBA" id="ARBA00023015"/>
    </source>
</evidence>
<dbReference type="GO" id="GO:0009896">
    <property type="term" value="P:positive regulation of catabolic process"/>
    <property type="evidence" value="ECO:0007669"/>
    <property type="project" value="UniProtKB-ARBA"/>
</dbReference>
<dbReference type="InterPro" id="IPR036388">
    <property type="entry name" value="WH-like_DNA-bd_sf"/>
</dbReference>
<dbReference type="SUPFAM" id="SSF46785">
    <property type="entry name" value="Winged helix' DNA-binding domain"/>
    <property type="match status" value="1"/>
</dbReference>
<evidence type="ECO:0000256" key="4">
    <source>
        <dbReference type="ARBA" id="ARBA00022490"/>
    </source>
</evidence>
<feature type="region of interest" description="Disordered" evidence="17">
    <location>
        <begin position="178"/>
        <end position="233"/>
    </location>
</feature>
<keyword evidence="11" id="KW-0804">Transcription</keyword>
<dbReference type="GO" id="GO:0034599">
    <property type="term" value="P:cellular response to oxidative stress"/>
    <property type="evidence" value="ECO:0007669"/>
    <property type="project" value="UniProtKB-ARBA"/>
</dbReference>
<dbReference type="GO" id="GO:0000978">
    <property type="term" value="F:RNA polymerase II cis-regulatory region sequence-specific DNA binding"/>
    <property type="evidence" value="ECO:0007669"/>
    <property type="project" value="TreeGrafter"/>
</dbReference>
<feature type="compositionally biased region" description="Low complexity" evidence="17">
    <location>
        <begin position="61"/>
        <end position="75"/>
    </location>
</feature>
<dbReference type="PANTHER" id="PTHR45767">
    <property type="entry name" value="FORKHEAD BOX PROTEIN O"/>
    <property type="match status" value="1"/>
</dbReference>
<feature type="compositionally biased region" description="Low complexity" evidence="17">
    <location>
        <begin position="217"/>
        <end position="231"/>
    </location>
</feature>
<dbReference type="InterPro" id="IPR030456">
    <property type="entry name" value="TF_fork_head_CS_2"/>
</dbReference>
<keyword evidence="12 16" id="KW-0539">Nucleus</keyword>
<keyword evidence="7" id="KW-0221">Differentiation</keyword>
<evidence type="ECO:0000256" key="15">
    <source>
        <dbReference type="ARBA" id="ARBA00039893"/>
    </source>
</evidence>
<keyword evidence="20" id="KW-1185">Reference proteome</keyword>
<dbReference type="GO" id="GO:0050778">
    <property type="term" value="P:positive regulation of immune response"/>
    <property type="evidence" value="ECO:0007669"/>
    <property type="project" value="UniProtKB-ARBA"/>
</dbReference>
<dbReference type="CDD" id="cd20032">
    <property type="entry name" value="FH_FOXO"/>
    <property type="match status" value="1"/>
</dbReference>
<dbReference type="GO" id="GO:0040015">
    <property type="term" value="P:negative regulation of multicellular organism growth"/>
    <property type="evidence" value="ECO:0007669"/>
    <property type="project" value="UniProtKB-ARBA"/>
</dbReference>
<feature type="region of interest" description="Disordered" evidence="17">
    <location>
        <begin position="1"/>
        <end position="91"/>
    </location>
</feature>
<dbReference type="Gene3D" id="1.10.10.10">
    <property type="entry name" value="Winged helix-like DNA-binding domain superfamily/Winged helix DNA-binding domain"/>
    <property type="match status" value="1"/>
</dbReference>
<dbReference type="OrthoDB" id="5954824at2759"/>
<feature type="compositionally biased region" description="Gly residues" evidence="17">
    <location>
        <begin position="47"/>
        <end position="60"/>
    </location>
</feature>
<dbReference type="GO" id="GO:0031349">
    <property type="term" value="P:positive regulation of defense response"/>
    <property type="evidence" value="ECO:0007669"/>
    <property type="project" value="UniProtKB-ARBA"/>
</dbReference>
<accession>A0A9P0NHT1</accession>
<comment type="subunit">
    <text evidence="14">Interacts with melt.</text>
</comment>
<evidence type="ECO:0000256" key="13">
    <source>
        <dbReference type="ARBA" id="ARBA00023306"/>
    </source>
</evidence>
<dbReference type="Pfam" id="PF00250">
    <property type="entry name" value="Forkhead"/>
    <property type="match status" value="1"/>
</dbReference>
<evidence type="ECO:0000259" key="18">
    <source>
        <dbReference type="PROSITE" id="PS50039"/>
    </source>
</evidence>
<evidence type="ECO:0000256" key="6">
    <source>
        <dbReference type="ARBA" id="ARBA00022604"/>
    </source>
</evidence>
<feature type="DNA-binding region" description="Fork-head" evidence="16">
    <location>
        <begin position="95"/>
        <end position="202"/>
    </location>
</feature>
<evidence type="ECO:0000313" key="19">
    <source>
        <dbReference type="EMBL" id="CAH1721328.1"/>
    </source>
</evidence>
<evidence type="ECO:0000256" key="14">
    <source>
        <dbReference type="ARBA" id="ARBA00038846"/>
    </source>
</evidence>
<keyword evidence="9 16" id="KW-0238">DNA-binding</keyword>
<comment type="subcellular location">
    <subcellularLocation>
        <location evidence="2">Cytoplasm</location>
    </subcellularLocation>
    <subcellularLocation>
        <location evidence="1 16">Nucleus</location>
    </subcellularLocation>
</comment>
<evidence type="ECO:0000256" key="11">
    <source>
        <dbReference type="ARBA" id="ARBA00023163"/>
    </source>
</evidence>